<gene>
    <name evidence="2" type="ORF">NP233_g11543</name>
</gene>
<dbReference type="AlphaFoldDB" id="A0AAD5VGE1"/>
<dbReference type="PANTHER" id="PTHR36183:SF2">
    <property type="entry name" value="BETA-GLUCURONIDASE C-TERMINAL DOMAIN-CONTAINING PROTEIN"/>
    <property type="match status" value="1"/>
</dbReference>
<dbReference type="InterPro" id="IPR052974">
    <property type="entry name" value="GH79_Enzymes"/>
</dbReference>
<feature type="domain" description="Beta-glucuronidase C-terminal" evidence="1">
    <location>
        <begin position="452"/>
        <end position="550"/>
    </location>
</feature>
<dbReference type="PANTHER" id="PTHR36183">
    <property type="entry name" value="BETA-GLUCURONIDASE"/>
    <property type="match status" value="1"/>
</dbReference>
<comment type="caution">
    <text evidence="2">The sequence shown here is derived from an EMBL/GenBank/DDBJ whole genome shotgun (WGS) entry which is preliminary data.</text>
</comment>
<dbReference type="InterPro" id="IPR017853">
    <property type="entry name" value="GH"/>
</dbReference>
<evidence type="ECO:0000313" key="2">
    <source>
        <dbReference type="EMBL" id="KAJ3558263.1"/>
    </source>
</evidence>
<dbReference type="Gene3D" id="3.20.20.80">
    <property type="entry name" value="Glycosidases"/>
    <property type="match status" value="1"/>
</dbReference>
<organism evidence="2 3">
    <name type="scientific">Leucocoprinus birnbaumii</name>
    <dbReference type="NCBI Taxonomy" id="56174"/>
    <lineage>
        <taxon>Eukaryota</taxon>
        <taxon>Fungi</taxon>
        <taxon>Dikarya</taxon>
        <taxon>Basidiomycota</taxon>
        <taxon>Agaricomycotina</taxon>
        <taxon>Agaricomycetes</taxon>
        <taxon>Agaricomycetidae</taxon>
        <taxon>Agaricales</taxon>
        <taxon>Agaricineae</taxon>
        <taxon>Agaricaceae</taxon>
        <taxon>Leucocoprinus</taxon>
    </lineage>
</organism>
<dbReference type="Proteomes" id="UP001213000">
    <property type="component" value="Unassembled WGS sequence"/>
</dbReference>
<sequence length="555" mass="59591">MLDRLKSPPSVLVFPFPPLLLPSCERYAMYAFGLSLAATISLLSLITHTKSVGITVPIIAPNGAVQVAPTLIGFSLEQDRWTDWAGLNSRNQFFFNVLENLKDLTNEPPFIRIGANSEDNTNYNPSIVEPQLVFPNPTTTVPYPEATKIVVGDAYYEAARFLLPNTHVVWGVNFGQNNLTAANLEAKAIVKAFGTSAIKSQGIVLDAIEIGNEPDLYGGNGHRPSGYTSTQYVKEWTAFAANISAAVGISQDSNTKFWGASFAGSSHSTSGFSPQAIFNEGLLNDPTGQLISTISQHHYSGSFCSGSGALLQDLMTKARIRGNLTIFAPDAQTVRGKKIDYVLGETNSFSCHGTPGVSNTAGAALWSLDYALFATQVQVSRVFFHEGVGFKYNFIQPVTLTRSTTDATPLPNPLPPHVQPQYYAAIIAAEAIGSSGNTRIVELTISDASISGYAFYEGSNLARAVFINLRAFLSTSTSRSQTHIDLTFGNGSAKSATLKRLAIKHADDTAGLNWAGQTYESPDGKAIGSTKTESVDLQKGFDIQDTAIVLVSFTL</sequence>
<protein>
    <recommendedName>
        <fullName evidence="1">Beta-glucuronidase C-terminal domain-containing protein</fullName>
    </recommendedName>
</protein>
<proteinExistence type="predicted"/>
<evidence type="ECO:0000313" key="3">
    <source>
        <dbReference type="Proteomes" id="UP001213000"/>
    </source>
</evidence>
<keyword evidence="3" id="KW-1185">Reference proteome</keyword>
<accession>A0AAD5VGE1</accession>
<dbReference type="Pfam" id="PF16862">
    <property type="entry name" value="Glyco_hydro_79C"/>
    <property type="match status" value="1"/>
</dbReference>
<dbReference type="EMBL" id="JANIEX010001408">
    <property type="protein sequence ID" value="KAJ3558263.1"/>
    <property type="molecule type" value="Genomic_DNA"/>
</dbReference>
<reference evidence="2" key="1">
    <citation type="submission" date="2022-07" db="EMBL/GenBank/DDBJ databases">
        <title>Genome Sequence of Leucocoprinus birnbaumii.</title>
        <authorList>
            <person name="Buettner E."/>
        </authorList>
    </citation>
    <scope>NUCLEOTIDE SEQUENCE</scope>
    <source>
        <strain evidence="2">VT141</strain>
    </source>
</reference>
<dbReference type="InterPro" id="IPR031728">
    <property type="entry name" value="GlcAase_C"/>
</dbReference>
<name>A0AAD5VGE1_9AGAR</name>
<dbReference type="SUPFAM" id="SSF51445">
    <property type="entry name" value="(Trans)glycosidases"/>
    <property type="match status" value="1"/>
</dbReference>
<evidence type="ECO:0000259" key="1">
    <source>
        <dbReference type="Pfam" id="PF16862"/>
    </source>
</evidence>